<evidence type="ECO:0000256" key="1">
    <source>
        <dbReference type="ARBA" id="ARBA00022448"/>
    </source>
</evidence>
<dbReference type="RefSeq" id="WP_090632990.1">
    <property type="nucleotide sequence ID" value="NZ_FOCP01000016.1"/>
</dbReference>
<dbReference type="Gene3D" id="3.40.50.300">
    <property type="entry name" value="P-loop containing nucleotide triphosphate hydrolases"/>
    <property type="match status" value="1"/>
</dbReference>
<dbReference type="GO" id="GO:0005524">
    <property type="term" value="F:ATP binding"/>
    <property type="evidence" value="ECO:0007669"/>
    <property type="project" value="UniProtKB-KW"/>
</dbReference>
<dbReference type="PROSITE" id="PS50893">
    <property type="entry name" value="ABC_TRANSPORTER_2"/>
    <property type="match status" value="1"/>
</dbReference>
<name>A0A1H8G3E4_9PROT</name>
<evidence type="ECO:0000256" key="4">
    <source>
        <dbReference type="ARBA" id="ARBA00022840"/>
    </source>
</evidence>
<keyword evidence="2" id="KW-0472">Membrane</keyword>
<dbReference type="InterPro" id="IPR027417">
    <property type="entry name" value="P-loop_NTPase"/>
</dbReference>
<evidence type="ECO:0000259" key="5">
    <source>
        <dbReference type="PROSITE" id="PS50893"/>
    </source>
</evidence>
<feature type="domain" description="ABC transporter" evidence="5">
    <location>
        <begin position="5"/>
        <end position="227"/>
    </location>
</feature>
<evidence type="ECO:0000313" key="7">
    <source>
        <dbReference type="Proteomes" id="UP000199459"/>
    </source>
</evidence>
<dbReference type="InterPro" id="IPR051782">
    <property type="entry name" value="ABC_Transporter_VariousFunc"/>
</dbReference>
<organism evidence="6 7">
    <name type="scientific">Nitrosomonas marina</name>
    <dbReference type="NCBI Taxonomy" id="917"/>
    <lineage>
        <taxon>Bacteria</taxon>
        <taxon>Pseudomonadati</taxon>
        <taxon>Pseudomonadota</taxon>
        <taxon>Betaproteobacteria</taxon>
        <taxon>Nitrosomonadales</taxon>
        <taxon>Nitrosomonadaceae</taxon>
        <taxon>Nitrosomonas</taxon>
    </lineage>
</organism>
<evidence type="ECO:0000256" key="3">
    <source>
        <dbReference type="ARBA" id="ARBA00022741"/>
    </source>
</evidence>
<accession>A0A1H8G3E4</accession>
<dbReference type="Proteomes" id="UP000199459">
    <property type="component" value="Unassembled WGS sequence"/>
</dbReference>
<keyword evidence="6" id="KW-0762">Sugar transport</keyword>
<evidence type="ECO:0000313" key="6">
    <source>
        <dbReference type="EMBL" id="SEN38300.1"/>
    </source>
</evidence>
<dbReference type="GO" id="GO:0016887">
    <property type="term" value="F:ATP hydrolysis activity"/>
    <property type="evidence" value="ECO:0007669"/>
    <property type="project" value="InterPro"/>
</dbReference>
<keyword evidence="1" id="KW-0813">Transport</keyword>
<dbReference type="InterPro" id="IPR003593">
    <property type="entry name" value="AAA+_ATPase"/>
</dbReference>
<keyword evidence="2" id="KW-1003">Cell membrane</keyword>
<dbReference type="SMART" id="SM00382">
    <property type="entry name" value="AAA"/>
    <property type="match status" value="1"/>
</dbReference>
<keyword evidence="4 6" id="KW-0067">ATP-binding</keyword>
<proteinExistence type="predicted"/>
<reference evidence="6 7" key="1">
    <citation type="submission" date="2016-10" db="EMBL/GenBank/DDBJ databases">
        <authorList>
            <person name="de Groot N.N."/>
        </authorList>
    </citation>
    <scope>NUCLEOTIDE SEQUENCE [LARGE SCALE GENOMIC DNA]</scope>
    <source>
        <strain evidence="6 7">Nm22</strain>
    </source>
</reference>
<dbReference type="EMBL" id="FOCP01000016">
    <property type="protein sequence ID" value="SEN38300.1"/>
    <property type="molecule type" value="Genomic_DNA"/>
</dbReference>
<gene>
    <name evidence="6" type="ORF">SAMN05216325_1164</name>
</gene>
<dbReference type="InterPro" id="IPR003439">
    <property type="entry name" value="ABC_transporter-like_ATP-bd"/>
</dbReference>
<protein>
    <submittedName>
        <fullName evidence="6">Branched-chain amino acid transport system ATP-binding protein/simple sugar transport system ATP-binding protein</fullName>
    </submittedName>
</protein>
<dbReference type="SUPFAM" id="SSF52540">
    <property type="entry name" value="P-loop containing nucleoside triphosphate hydrolases"/>
    <property type="match status" value="1"/>
</dbReference>
<dbReference type="PANTHER" id="PTHR42939">
    <property type="entry name" value="ABC TRANSPORTER ATP-BINDING PROTEIN ALBC-RELATED"/>
    <property type="match status" value="1"/>
</dbReference>
<dbReference type="AlphaFoldDB" id="A0A1H8G3E4"/>
<dbReference type="Pfam" id="PF00005">
    <property type="entry name" value="ABC_tran"/>
    <property type="match status" value="1"/>
</dbReference>
<evidence type="ECO:0000256" key="2">
    <source>
        <dbReference type="ARBA" id="ARBA00022475"/>
    </source>
</evidence>
<dbReference type="PANTHER" id="PTHR42939:SF1">
    <property type="entry name" value="ABC TRANSPORTER ATP-BINDING PROTEIN ALBC-RELATED"/>
    <property type="match status" value="1"/>
</dbReference>
<dbReference type="OrthoDB" id="8723039at2"/>
<keyword evidence="3" id="KW-0547">Nucleotide-binding</keyword>
<sequence length="227" mass="25613">MKKIAEIDGLSIGYDNHAIVHNICIDLNEGESLLIIGHNGAGKTTLLRTIFGLHPKIEGLIKLLGNEVLTDLISQHIISGIRFLGQDSMSFEDLKIFEHRRVLCNLYGFQDNQDATQNNHYDENILISALSIGQRRLETLRMLEMGSPKLFLLDEPTAGIDTRNSMGIINWIKRAQEKNVSFIVAEHNFEVMLSICDKTLVIRAGEVTYFGPSSILLNKNKLEEYFL</sequence>